<evidence type="ECO:0000256" key="1">
    <source>
        <dbReference type="SAM" id="MobiDB-lite"/>
    </source>
</evidence>
<dbReference type="OrthoDB" id="3649738at2759"/>
<feature type="compositionally biased region" description="Polar residues" evidence="1">
    <location>
        <begin position="1"/>
        <end position="29"/>
    </location>
</feature>
<evidence type="ECO:0000313" key="4">
    <source>
        <dbReference type="Proteomes" id="UP000073492"/>
    </source>
</evidence>
<sequence length="195" mass="21822">MATRTRPQTKSSSKQVAVHSNQQHQQAGQKKTIKTHVVEQLNPFNVGVFCACSTLVGGALSIYMTNYWFGKKATEKANQDKKDLAEHRNGFQGATVQEVPALEATIIETTTEDETTITTGEETTITKIERITAVGGDFRFPAPGFFFLLALLQAIPGYNNNALDSRTSAMFQHWTFISSTSTDFIIYDWLLMYRR</sequence>
<proteinExistence type="predicted"/>
<comment type="caution">
    <text evidence="3">The sequence shown here is derived from an EMBL/GenBank/DDBJ whole genome shotgun (WGS) entry which is preliminary data.</text>
</comment>
<feature type="region of interest" description="Disordered" evidence="1">
    <location>
        <begin position="1"/>
        <end position="31"/>
    </location>
</feature>
<organism evidence="3 4">
    <name type="scientific">Pseudocercospora musae</name>
    <dbReference type="NCBI Taxonomy" id="113226"/>
    <lineage>
        <taxon>Eukaryota</taxon>
        <taxon>Fungi</taxon>
        <taxon>Dikarya</taxon>
        <taxon>Ascomycota</taxon>
        <taxon>Pezizomycotina</taxon>
        <taxon>Dothideomycetes</taxon>
        <taxon>Dothideomycetidae</taxon>
        <taxon>Mycosphaerellales</taxon>
        <taxon>Mycosphaerellaceae</taxon>
        <taxon>Pseudocercospora</taxon>
    </lineage>
</organism>
<name>A0A139I8K4_9PEZI</name>
<gene>
    <name evidence="3" type="ORF">AC579_7183</name>
</gene>
<keyword evidence="2" id="KW-0812">Transmembrane</keyword>
<keyword evidence="2" id="KW-0472">Membrane</keyword>
<dbReference type="AlphaFoldDB" id="A0A139I8K4"/>
<feature type="transmembrane region" description="Helical" evidence="2">
    <location>
        <begin position="46"/>
        <end position="69"/>
    </location>
</feature>
<dbReference type="EMBL" id="LFZO01000231">
    <property type="protein sequence ID" value="KXT10959.1"/>
    <property type="molecule type" value="Genomic_DNA"/>
</dbReference>
<keyword evidence="2" id="KW-1133">Transmembrane helix</keyword>
<reference evidence="3 4" key="1">
    <citation type="submission" date="2015-07" db="EMBL/GenBank/DDBJ databases">
        <title>Comparative genomics of the Sigatoka disease complex on banana suggests a link between parallel evolutionary changes in Pseudocercospora fijiensis and Pseudocercospora eumusae and increased virulence on the banana host.</title>
        <authorList>
            <person name="Chang T.-C."/>
            <person name="Salvucci A."/>
            <person name="Crous P.W."/>
            <person name="Stergiopoulos I."/>
        </authorList>
    </citation>
    <scope>NUCLEOTIDE SEQUENCE [LARGE SCALE GENOMIC DNA]</scope>
    <source>
        <strain evidence="3 4">CBS 116634</strain>
    </source>
</reference>
<keyword evidence="4" id="KW-1185">Reference proteome</keyword>
<dbReference type="Proteomes" id="UP000073492">
    <property type="component" value="Unassembled WGS sequence"/>
</dbReference>
<protein>
    <submittedName>
        <fullName evidence="3">Uncharacterized protein</fullName>
    </submittedName>
</protein>
<accession>A0A139I8K4</accession>
<evidence type="ECO:0000313" key="3">
    <source>
        <dbReference type="EMBL" id="KXT10959.1"/>
    </source>
</evidence>
<feature type="transmembrane region" description="Helical" evidence="2">
    <location>
        <begin position="140"/>
        <end position="159"/>
    </location>
</feature>
<evidence type="ECO:0000256" key="2">
    <source>
        <dbReference type="SAM" id="Phobius"/>
    </source>
</evidence>